<dbReference type="Proteomes" id="UP000570514">
    <property type="component" value="Unassembled WGS sequence"/>
</dbReference>
<keyword evidence="5 6" id="KW-0472">Membrane</keyword>
<dbReference type="AlphaFoldDB" id="A0A846MXL7"/>
<dbReference type="RefSeq" id="WP_167081851.1">
    <property type="nucleotide sequence ID" value="NZ_BAAADC010000001.1"/>
</dbReference>
<comment type="caution">
    <text evidence="9">The sequence shown here is derived from an EMBL/GenBank/DDBJ whole genome shotgun (WGS) entry which is preliminary data.</text>
</comment>
<proteinExistence type="predicted"/>
<dbReference type="InterPro" id="IPR018076">
    <property type="entry name" value="T2SS_GspF_dom"/>
</dbReference>
<dbReference type="EMBL" id="JAASRM010000001">
    <property type="protein sequence ID" value="NIK87881.1"/>
    <property type="molecule type" value="Genomic_DNA"/>
</dbReference>
<feature type="signal peptide" evidence="7">
    <location>
        <begin position="1"/>
        <end position="22"/>
    </location>
</feature>
<sequence>MLFVLATVLCVLLAGGAYVVHAGAGNAATQKRIAALGKAEVRGAKPDPAVSRKRNMQTALKDFEKKQAEKKPQLTLRRRLDQAGLSNVSEKSFYIAQVLIALSALLFCVAEGQSYLVVILGTFAAGLGLPRWTLNILKGRREKRFTEDFANAIDVIVRSVKSGLPTNDALRIVAGEFRDPVGGEFKRLTENMKMGLTLEQALKKMYDSMPTSEVSFFGIVMSIQQKTGGNLAEALGNLAGVLRDRKRLQGKIKAMSSEAKASAWIIGSLPPGVGGIVYLTAPNYIMPLFTERMGNLLLVGCAIWMGIGISVMSKMINFKH</sequence>
<dbReference type="GO" id="GO:0005886">
    <property type="term" value="C:plasma membrane"/>
    <property type="evidence" value="ECO:0007669"/>
    <property type="project" value="UniProtKB-SubCell"/>
</dbReference>
<comment type="subcellular location">
    <subcellularLocation>
        <location evidence="1">Cell membrane</location>
        <topology evidence="1">Multi-pass membrane protein</topology>
    </subcellularLocation>
</comment>
<evidence type="ECO:0000256" key="2">
    <source>
        <dbReference type="ARBA" id="ARBA00022475"/>
    </source>
</evidence>
<dbReference type="PANTHER" id="PTHR35007">
    <property type="entry name" value="INTEGRAL MEMBRANE PROTEIN-RELATED"/>
    <property type="match status" value="1"/>
</dbReference>
<evidence type="ECO:0000259" key="8">
    <source>
        <dbReference type="Pfam" id="PF00482"/>
    </source>
</evidence>
<evidence type="ECO:0000256" key="1">
    <source>
        <dbReference type="ARBA" id="ARBA00004651"/>
    </source>
</evidence>
<accession>A0A846MXL7</accession>
<feature type="domain" description="Type II secretion system protein GspF" evidence="8">
    <location>
        <begin position="153"/>
        <end position="277"/>
    </location>
</feature>
<evidence type="ECO:0000256" key="3">
    <source>
        <dbReference type="ARBA" id="ARBA00022692"/>
    </source>
</evidence>
<reference evidence="9 10" key="1">
    <citation type="submission" date="2020-03" db="EMBL/GenBank/DDBJ databases">
        <title>Genomic Encyclopedia of Type Strains, Phase IV (KMG-IV): sequencing the most valuable type-strain genomes for metagenomic binning, comparative biology and taxonomic classification.</title>
        <authorList>
            <person name="Goeker M."/>
        </authorList>
    </citation>
    <scope>NUCLEOTIDE SEQUENCE [LARGE SCALE GENOMIC DNA]</scope>
    <source>
        <strain evidence="9 10">DSM 19867</strain>
    </source>
</reference>
<dbReference type="PANTHER" id="PTHR35007:SF1">
    <property type="entry name" value="PILUS ASSEMBLY PROTEIN"/>
    <property type="match status" value="1"/>
</dbReference>
<feature type="transmembrane region" description="Helical" evidence="6">
    <location>
        <begin position="293"/>
        <end position="312"/>
    </location>
</feature>
<feature type="transmembrane region" description="Helical" evidence="6">
    <location>
        <begin position="261"/>
        <end position="281"/>
    </location>
</feature>
<feature type="transmembrane region" description="Helical" evidence="6">
    <location>
        <begin position="115"/>
        <end position="134"/>
    </location>
</feature>
<keyword evidence="2" id="KW-1003">Cell membrane</keyword>
<dbReference type="InterPro" id="IPR042094">
    <property type="entry name" value="T2SS_GspF_sf"/>
</dbReference>
<keyword evidence="4 6" id="KW-1133">Transmembrane helix</keyword>
<name>A0A846MXL7_9PROT</name>
<protein>
    <submittedName>
        <fullName evidence="9">Tight adherence protein B</fullName>
    </submittedName>
</protein>
<gene>
    <name evidence="9" type="ORF">FHS83_001199</name>
</gene>
<feature type="chain" id="PRO_5032540807" evidence="7">
    <location>
        <begin position="23"/>
        <end position="320"/>
    </location>
</feature>
<evidence type="ECO:0000256" key="5">
    <source>
        <dbReference type="ARBA" id="ARBA00023136"/>
    </source>
</evidence>
<evidence type="ECO:0000256" key="6">
    <source>
        <dbReference type="SAM" id="Phobius"/>
    </source>
</evidence>
<keyword evidence="7" id="KW-0732">Signal</keyword>
<evidence type="ECO:0000256" key="7">
    <source>
        <dbReference type="SAM" id="SignalP"/>
    </source>
</evidence>
<dbReference type="Pfam" id="PF00482">
    <property type="entry name" value="T2SSF"/>
    <property type="match status" value="1"/>
</dbReference>
<keyword evidence="10" id="KW-1185">Reference proteome</keyword>
<organism evidence="9 10">
    <name type="scientific">Rhizomicrobium palustre</name>
    <dbReference type="NCBI Taxonomy" id="189966"/>
    <lineage>
        <taxon>Bacteria</taxon>
        <taxon>Pseudomonadati</taxon>
        <taxon>Pseudomonadota</taxon>
        <taxon>Alphaproteobacteria</taxon>
        <taxon>Micropepsales</taxon>
        <taxon>Micropepsaceae</taxon>
        <taxon>Rhizomicrobium</taxon>
    </lineage>
</organism>
<evidence type="ECO:0000256" key="4">
    <source>
        <dbReference type="ARBA" id="ARBA00022989"/>
    </source>
</evidence>
<keyword evidence="3 6" id="KW-0812">Transmembrane</keyword>
<evidence type="ECO:0000313" key="10">
    <source>
        <dbReference type="Proteomes" id="UP000570514"/>
    </source>
</evidence>
<dbReference type="Gene3D" id="1.20.81.30">
    <property type="entry name" value="Type II secretion system (T2SS), domain F"/>
    <property type="match status" value="1"/>
</dbReference>
<evidence type="ECO:0000313" key="9">
    <source>
        <dbReference type="EMBL" id="NIK87881.1"/>
    </source>
</evidence>